<protein>
    <submittedName>
        <fullName evidence="1">Macaca fascicularis brain cDNA clone: QflA-20007, similar to human flavin containing monooxygenase 2 (FMO2), mRNA, RefSeq: NM_001460.1</fullName>
    </submittedName>
</protein>
<proteinExistence type="evidence at transcript level"/>
<accession>I7GN96</accession>
<dbReference type="AlphaFoldDB" id="I7GN96"/>
<evidence type="ECO:0000313" key="1">
    <source>
        <dbReference type="EMBL" id="BAE89948.1"/>
    </source>
</evidence>
<dbReference type="EMBL" id="AB172886">
    <property type="protein sequence ID" value="BAE89948.1"/>
    <property type="molecule type" value="mRNA"/>
</dbReference>
<sequence length="78" mass="8851">MRDLSPLALRELKILEECGGSKRRWKMAEQASINLSLPTPAKKCPVLVTFQCPKIFQTSCIILNFWNISGFLPKNLIC</sequence>
<dbReference type="GO" id="GO:0004497">
    <property type="term" value="F:monooxygenase activity"/>
    <property type="evidence" value="ECO:0007669"/>
    <property type="project" value="UniProtKB-KW"/>
</dbReference>
<keyword evidence="1" id="KW-0503">Monooxygenase</keyword>
<name>I7GN96_MACFA</name>
<organism evidence="1">
    <name type="scientific">Macaca fascicularis</name>
    <name type="common">Crab-eating macaque</name>
    <name type="synonym">Cynomolgus monkey</name>
    <dbReference type="NCBI Taxonomy" id="9541"/>
    <lineage>
        <taxon>Eukaryota</taxon>
        <taxon>Metazoa</taxon>
        <taxon>Chordata</taxon>
        <taxon>Craniata</taxon>
        <taxon>Vertebrata</taxon>
        <taxon>Euteleostomi</taxon>
        <taxon>Mammalia</taxon>
        <taxon>Eutheria</taxon>
        <taxon>Euarchontoglires</taxon>
        <taxon>Primates</taxon>
        <taxon>Haplorrhini</taxon>
        <taxon>Catarrhini</taxon>
        <taxon>Cercopithecidae</taxon>
        <taxon>Cercopithecinae</taxon>
        <taxon>Macaca</taxon>
    </lineage>
</organism>
<reference evidence="1" key="1">
    <citation type="journal article" date="2007" name="PLoS Biol.">
        <title>Rate of evolution in brain-expressed genes in humans and other primates.</title>
        <authorList>
            <person name="Wang H.-Y."/>
            <person name="Chien H.-C."/>
            <person name="Osada N."/>
            <person name="Hashimoto K."/>
            <person name="Sugano S."/>
            <person name="Gojobori T."/>
            <person name="Chou C.-K."/>
            <person name="Tsai S.-F."/>
            <person name="Wu C.-I."/>
            <person name="Shen C.-K.J."/>
        </authorList>
    </citation>
    <scope>NUCLEOTIDE SEQUENCE</scope>
</reference>
<keyword evidence="1" id="KW-0560">Oxidoreductase</keyword>